<dbReference type="AlphaFoldDB" id="A0ABD4RHU8"/>
<dbReference type="KEGG" id="cchv:BTM20_09570"/>
<reference evidence="1 2" key="1">
    <citation type="submission" date="2021-08" db="EMBL/GenBank/DDBJ databases">
        <title>Genome sequence analysis of Clostridium chauvoei strains of European origin and evaluation of typing options for outbreak investigations.</title>
        <authorList>
            <person name="Abdel-Glil M."/>
            <person name="Thomas P."/>
            <person name="Seyboldt C."/>
        </authorList>
    </citation>
    <scope>NUCLEOTIDE SEQUENCE [LARGE SCALE GENOMIC DNA]</scope>
    <source>
        <strain evidence="1 2">S0260-09</strain>
    </source>
</reference>
<accession>A0ABD4RHU8</accession>
<gene>
    <name evidence="1" type="ORF">K4H94_06895</name>
</gene>
<dbReference type="GeneID" id="66302118"/>
<dbReference type="EMBL" id="JAIFTX010000012">
    <property type="protein sequence ID" value="MBX7290768.1"/>
    <property type="molecule type" value="Genomic_DNA"/>
</dbReference>
<evidence type="ECO:0000313" key="1">
    <source>
        <dbReference type="EMBL" id="MBX7290768.1"/>
    </source>
</evidence>
<dbReference type="RefSeq" id="WP_021876112.1">
    <property type="nucleotide sequence ID" value="NZ_CP018630.1"/>
</dbReference>
<comment type="caution">
    <text evidence="1">The sequence shown here is derived from an EMBL/GenBank/DDBJ whole genome shotgun (WGS) entry which is preliminary data.</text>
</comment>
<name>A0ABD4RHU8_9CLOT</name>
<proteinExistence type="predicted"/>
<sequence length="144" mass="16544">MKFGIDINNRKMLITIVEKMKEKGHWVVDLSNEASGNRGQIVFRKALLANLTNIDFYMGIEFVDKLPIYEVFYDENILSETCCNEIKKLFSGLNKELNCTGQSNLYLVKNTKSPAIYIKIPMSDKGIIESDYLDKLIEILVKLQ</sequence>
<dbReference type="Proteomes" id="UP000775179">
    <property type="component" value="Unassembled WGS sequence"/>
</dbReference>
<evidence type="ECO:0000313" key="2">
    <source>
        <dbReference type="Proteomes" id="UP000775179"/>
    </source>
</evidence>
<protein>
    <submittedName>
        <fullName evidence="1">Uncharacterized protein</fullName>
    </submittedName>
</protein>
<organism evidence="1 2">
    <name type="scientific">Clostridium chauvoei</name>
    <dbReference type="NCBI Taxonomy" id="46867"/>
    <lineage>
        <taxon>Bacteria</taxon>
        <taxon>Bacillati</taxon>
        <taxon>Bacillota</taxon>
        <taxon>Clostridia</taxon>
        <taxon>Eubacteriales</taxon>
        <taxon>Clostridiaceae</taxon>
        <taxon>Clostridium</taxon>
    </lineage>
</organism>